<dbReference type="InterPro" id="IPR054594">
    <property type="entry name" value="Lon_lid"/>
</dbReference>
<dbReference type="InterPro" id="IPR027417">
    <property type="entry name" value="P-loop_NTPase"/>
</dbReference>
<dbReference type="eggNOG" id="COG0466">
    <property type="taxonomic scope" value="Bacteria"/>
</dbReference>
<dbReference type="Gene3D" id="3.40.50.300">
    <property type="entry name" value="P-loop containing nucleotide triphosphate hydrolases"/>
    <property type="match status" value="1"/>
</dbReference>
<evidence type="ECO:0000256" key="10">
    <source>
        <dbReference type="PIRNR" id="PIRNR001174"/>
    </source>
</evidence>
<keyword evidence="19" id="KW-1185">Reference proteome</keyword>
<dbReference type="Gene3D" id="1.10.8.60">
    <property type="match status" value="1"/>
</dbReference>
<protein>
    <recommendedName>
        <fullName evidence="9 10">Lon protease</fullName>
        <ecNumber evidence="9 10">3.4.21.53</ecNumber>
    </recommendedName>
    <alternativeName>
        <fullName evidence="9">ATP-dependent protease La</fullName>
    </alternativeName>
</protein>
<dbReference type="STRING" id="537013.CLOSTMETH_03901"/>
<dbReference type="AlphaFoldDB" id="C0EJ55"/>
<dbReference type="GO" id="GO:0043565">
    <property type="term" value="F:sequence-specific DNA binding"/>
    <property type="evidence" value="ECO:0007669"/>
    <property type="project" value="UniProtKB-UniRule"/>
</dbReference>
<dbReference type="GO" id="GO:0005524">
    <property type="term" value="F:ATP binding"/>
    <property type="evidence" value="ECO:0007669"/>
    <property type="project" value="UniProtKB-UniRule"/>
</dbReference>
<comment type="caution">
    <text evidence="18">The sequence shown here is derived from an EMBL/GenBank/DDBJ whole genome shotgun (WGS) entry which is preliminary data.</text>
</comment>
<dbReference type="GO" id="GO:0006515">
    <property type="term" value="P:protein quality control for misfolded or incompletely synthesized proteins"/>
    <property type="evidence" value="ECO:0007669"/>
    <property type="project" value="UniProtKB-UniRule"/>
</dbReference>
<dbReference type="InterPro" id="IPR027065">
    <property type="entry name" value="Lon_Prtase"/>
</dbReference>
<evidence type="ECO:0000256" key="11">
    <source>
        <dbReference type="PIRSR" id="PIRSR001174-1"/>
    </source>
</evidence>
<dbReference type="InterPro" id="IPR014721">
    <property type="entry name" value="Ribsml_uS5_D2-typ_fold_subgr"/>
</dbReference>
<dbReference type="GO" id="GO:0034605">
    <property type="term" value="P:cellular response to heat"/>
    <property type="evidence" value="ECO:0007669"/>
    <property type="project" value="UniProtKB-UniRule"/>
</dbReference>
<keyword evidence="8 9" id="KW-0346">Stress response</keyword>
<evidence type="ECO:0000256" key="7">
    <source>
        <dbReference type="ARBA" id="ARBA00022840"/>
    </source>
</evidence>
<dbReference type="EC" id="3.4.21.53" evidence="9 10"/>
<dbReference type="InterPro" id="IPR008268">
    <property type="entry name" value="Peptidase_S16_AS"/>
</dbReference>
<evidence type="ECO:0000259" key="17">
    <source>
        <dbReference type="PROSITE" id="PS51787"/>
    </source>
</evidence>
<comment type="function">
    <text evidence="9">ATP-dependent serine protease that mediates the selective degradation of mutant and abnormal proteins as well as certain short-lived regulatory proteins. Required for cellular homeostasis and for survival from DNA damage and developmental changes induced by stress. Degrades polypeptides processively to yield small peptide fragments that are 5 to 10 amino acids long. Binds to DNA in a double-stranded, site-specific manner.</text>
</comment>
<dbReference type="PANTHER" id="PTHR10046">
    <property type="entry name" value="ATP DEPENDENT LON PROTEASE FAMILY MEMBER"/>
    <property type="match status" value="1"/>
</dbReference>
<dbReference type="PROSITE" id="PS51787">
    <property type="entry name" value="LON_N"/>
    <property type="match status" value="1"/>
</dbReference>
<evidence type="ECO:0000256" key="6">
    <source>
        <dbReference type="ARBA" id="ARBA00022825"/>
    </source>
</evidence>
<dbReference type="Pfam" id="PF02190">
    <property type="entry name" value="LON_substr_bdg"/>
    <property type="match status" value="1"/>
</dbReference>
<keyword evidence="7 9" id="KW-0067">ATP-binding</keyword>
<dbReference type="SUPFAM" id="SSF52540">
    <property type="entry name" value="P-loop containing nucleoside triphosphate hydrolases"/>
    <property type="match status" value="1"/>
</dbReference>
<dbReference type="Gene3D" id="1.20.58.1480">
    <property type="match status" value="1"/>
</dbReference>
<feature type="domain" description="Lon N-terminal" evidence="17">
    <location>
        <begin position="38"/>
        <end position="234"/>
    </location>
</feature>
<dbReference type="CDD" id="cd19500">
    <property type="entry name" value="RecA-like_Lon"/>
    <property type="match status" value="1"/>
</dbReference>
<feature type="region of interest" description="Disordered" evidence="15">
    <location>
        <begin position="812"/>
        <end position="834"/>
    </location>
</feature>
<dbReference type="InterPro" id="IPR046336">
    <property type="entry name" value="Lon_prtase_N_sf"/>
</dbReference>
<sequence>MFFLYNRVDQPYNLGHLLIKYKEKIMAQRVAIKQTTTLPVIAARGLVVFPNSLIHLDISRERSVEAIRRAMDEDRKLFIVTQRDVMVEEPGQSDLYAIGVVVEIKQFLKHTEDEYKILVSGEYKARLLRLTSTHPFLEAEVRCLPTKAQPTFDSIEIEASIRLLKIAFEKYAMILPKISQELVVSVDRENDPTSLFMLIVNNTMLKFEDKQEMLEENNLLERIRLLIHSLNEETQILMMEKEIFEKVQVRIDQNQREYFLREQAKIINEELGYDEEYQPEEETQNYIDRIEAIQNISSESREKLLSEARRLFKMPPSSHEAYVIENYLDTVLELPWDESTVDRIDIKAAQKQLDKDHYGLEKVKERVLENLAVRKFAPEMKGQIICFVGPPGVGKTSVAKSIATALGRKYVRIALGGISDESDIRGHRKTYIGAMPGRIITAIKQAKSRNPLILLDEIDKMGSSFKGDPSSAMLEVLDGEQNSTFVDHYVEIPFDLSDCLFVTTANTLSTIPDPLLDRMEVIELSSYTLEEKFNICKKYLIPKQRKKHGLTAKQIKISDDAIYALIDSYTRESGVRKLERIVATLCRKTAKLLAENEIESVRFTAKNLEKHLGPKKYLGERIADSDQVGLVNGLAWTSVGGELLQIEASVMDGKGQLQLTGNLGNVMKESANTALSYVRSVATQYGIDPGFYQQKDIHIHVPEGAVPKDGPSAGVALATVLVSALSGIPIRRDVAMTGEITLRGRDLPIGGLKEKAIAAFKSGVKTVLIPDENKSDLEEIDSAVRDSLTFIPCKTAEEVLSVALAQPKAVLKKSPRPERKHTAEADKETTVIRV</sequence>
<dbReference type="InterPro" id="IPR004815">
    <property type="entry name" value="Lon_bac/euk-typ"/>
</dbReference>
<evidence type="ECO:0000256" key="14">
    <source>
        <dbReference type="RuleBase" id="RU000591"/>
    </source>
</evidence>
<dbReference type="MEROPS" id="S16.001"/>
<comment type="subcellular location">
    <subcellularLocation>
        <location evidence="1 9 10">Cytoplasm</location>
    </subcellularLocation>
</comment>
<dbReference type="InterPro" id="IPR027543">
    <property type="entry name" value="Lon_bac"/>
</dbReference>
<dbReference type="NCBIfam" id="TIGR00763">
    <property type="entry name" value="lon"/>
    <property type="match status" value="1"/>
</dbReference>
<keyword evidence="4 9" id="KW-0547">Nucleotide-binding</keyword>
<organism evidence="18 19">
    <name type="scientific">[Clostridium] methylpentosum DSM 5476</name>
    <dbReference type="NCBI Taxonomy" id="537013"/>
    <lineage>
        <taxon>Bacteria</taxon>
        <taxon>Bacillati</taxon>
        <taxon>Bacillota</taxon>
        <taxon>Clostridia</taxon>
        <taxon>Eubacteriales</taxon>
        <taxon>Oscillospiraceae</taxon>
        <taxon>Oscillospiraceae incertae sedis</taxon>
    </lineage>
</organism>
<comment type="similarity">
    <text evidence="9 10 13 14">Belongs to the peptidase S16 family.</text>
</comment>
<feature type="active site" evidence="9 11">
    <location>
        <position position="755"/>
    </location>
</feature>
<dbReference type="Pfam" id="PF22667">
    <property type="entry name" value="Lon_lid"/>
    <property type="match status" value="1"/>
</dbReference>
<keyword evidence="6 9" id="KW-0720">Serine protease</keyword>
<dbReference type="SMART" id="SM00382">
    <property type="entry name" value="AAA"/>
    <property type="match status" value="1"/>
</dbReference>
<dbReference type="SMART" id="SM00464">
    <property type="entry name" value="LON"/>
    <property type="match status" value="1"/>
</dbReference>
<gene>
    <name evidence="9 18" type="primary">lon</name>
    <name evidence="18" type="ORF">CLOSTMETH_03901</name>
</gene>
<feature type="binding site" evidence="9 12">
    <location>
        <begin position="389"/>
        <end position="396"/>
    </location>
    <ligand>
        <name>ATP</name>
        <dbReference type="ChEBI" id="CHEBI:30616"/>
    </ligand>
</feature>
<keyword evidence="5 9" id="KW-0378">Hydrolase</keyword>
<dbReference type="PIRSF" id="PIRSF001174">
    <property type="entry name" value="Lon_proteas"/>
    <property type="match status" value="1"/>
</dbReference>
<dbReference type="FunFam" id="3.40.50.300:FF:000382">
    <property type="entry name" value="Lon protease homolog 2, peroxisomal"/>
    <property type="match status" value="1"/>
</dbReference>
<evidence type="ECO:0000256" key="15">
    <source>
        <dbReference type="SAM" id="MobiDB-lite"/>
    </source>
</evidence>
<dbReference type="Gene3D" id="1.20.5.5270">
    <property type="match status" value="1"/>
</dbReference>
<feature type="compositionally biased region" description="Basic and acidic residues" evidence="15">
    <location>
        <begin position="815"/>
        <end position="834"/>
    </location>
</feature>
<evidence type="ECO:0000313" key="18">
    <source>
        <dbReference type="EMBL" id="EEG28520.1"/>
    </source>
</evidence>
<dbReference type="Gene3D" id="3.30.230.10">
    <property type="match status" value="1"/>
</dbReference>
<dbReference type="GO" id="GO:0016887">
    <property type="term" value="F:ATP hydrolysis activity"/>
    <property type="evidence" value="ECO:0007669"/>
    <property type="project" value="UniProtKB-UniRule"/>
</dbReference>
<dbReference type="GO" id="GO:0005737">
    <property type="term" value="C:cytoplasm"/>
    <property type="evidence" value="ECO:0007669"/>
    <property type="project" value="UniProtKB-SubCell"/>
</dbReference>
<dbReference type="Gene3D" id="2.30.130.40">
    <property type="entry name" value="LON domain-like"/>
    <property type="match status" value="1"/>
</dbReference>
<dbReference type="Pfam" id="PF05362">
    <property type="entry name" value="Lon_C"/>
    <property type="match status" value="1"/>
</dbReference>
<dbReference type="GO" id="GO:0004252">
    <property type="term" value="F:serine-type endopeptidase activity"/>
    <property type="evidence" value="ECO:0007669"/>
    <property type="project" value="UniProtKB-UniRule"/>
</dbReference>
<dbReference type="HAMAP" id="MF_01973">
    <property type="entry name" value="lon_bact"/>
    <property type="match status" value="1"/>
</dbReference>
<dbReference type="InterPro" id="IPR020568">
    <property type="entry name" value="Ribosomal_Su5_D2-typ_SF"/>
</dbReference>
<keyword evidence="2 9" id="KW-0963">Cytoplasm</keyword>
<evidence type="ECO:0000256" key="8">
    <source>
        <dbReference type="ARBA" id="ARBA00023016"/>
    </source>
</evidence>
<dbReference type="PROSITE" id="PS01046">
    <property type="entry name" value="LON_SER"/>
    <property type="match status" value="1"/>
</dbReference>
<evidence type="ECO:0000256" key="3">
    <source>
        <dbReference type="ARBA" id="ARBA00022670"/>
    </source>
</evidence>
<feature type="domain" description="Lon proteolytic" evidence="16">
    <location>
        <begin position="625"/>
        <end position="806"/>
    </location>
</feature>
<accession>C0EJ55</accession>
<evidence type="ECO:0000256" key="4">
    <source>
        <dbReference type="ARBA" id="ARBA00022741"/>
    </source>
</evidence>
<reference evidence="18 19" key="2">
    <citation type="submission" date="2009-02" db="EMBL/GenBank/DDBJ databases">
        <title>Draft genome sequence of Clostridium methylpentosum (DSM 5476).</title>
        <authorList>
            <person name="Sudarsanam P."/>
            <person name="Ley R."/>
            <person name="Guruge J."/>
            <person name="Turnbaugh P.J."/>
            <person name="Mahowald M."/>
            <person name="Liep D."/>
            <person name="Gordon J."/>
        </authorList>
    </citation>
    <scope>NUCLEOTIDE SEQUENCE [LARGE SCALE GENOMIC DNA]</scope>
    <source>
        <strain evidence="18 19">DSM 5476</strain>
    </source>
</reference>
<dbReference type="SUPFAM" id="SSF54211">
    <property type="entry name" value="Ribosomal protein S5 domain 2-like"/>
    <property type="match status" value="1"/>
</dbReference>
<comment type="catalytic activity">
    <reaction evidence="9 10 13">
        <text>Hydrolysis of proteins in presence of ATP.</text>
        <dbReference type="EC" id="3.4.21.53"/>
    </reaction>
</comment>
<dbReference type="InterPro" id="IPR003111">
    <property type="entry name" value="Lon_prtase_N"/>
</dbReference>
<dbReference type="Pfam" id="PF00004">
    <property type="entry name" value="AAA"/>
    <property type="match status" value="1"/>
</dbReference>
<dbReference type="EMBL" id="ACEC01000136">
    <property type="protein sequence ID" value="EEG28520.1"/>
    <property type="molecule type" value="Genomic_DNA"/>
</dbReference>
<feature type="active site" evidence="9 11">
    <location>
        <position position="712"/>
    </location>
</feature>
<evidence type="ECO:0000313" key="19">
    <source>
        <dbReference type="Proteomes" id="UP000003340"/>
    </source>
</evidence>
<evidence type="ECO:0000259" key="16">
    <source>
        <dbReference type="PROSITE" id="PS51786"/>
    </source>
</evidence>
<dbReference type="HOGENOM" id="CLU_004109_4_3_9"/>
<comment type="induction">
    <text evidence="9">By heat shock.</text>
</comment>
<dbReference type="PROSITE" id="PS51786">
    <property type="entry name" value="LON_PROTEOLYTIC"/>
    <property type="match status" value="1"/>
</dbReference>
<evidence type="ECO:0000256" key="13">
    <source>
        <dbReference type="PROSITE-ProRule" id="PRU01122"/>
    </source>
</evidence>
<name>C0EJ55_9FIRM</name>
<evidence type="ECO:0000256" key="1">
    <source>
        <dbReference type="ARBA" id="ARBA00004496"/>
    </source>
</evidence>
<evidence type="ECO:0000256" key="12">
    <source>
        <dbReference type="PIRSR" id="PIRSR001174-2"/>
    </source>
</evidence>
<dbReference type="InterPro" id="IPR003959">
    <property type="entry name" value="ATPase_AAA_core"/>
</dbReference>
<dbReference type="Proteomes" id="UP000003340">
    <property type="component" value="Unassembled WGS sequence"/>
</dbReference>
<comment type="subunit">
    <text evidence="9 10">Homohexamer. Organized in a ring with a central cavity.</text>
</comment>
<dbReference type="InterPro" id="IPR015947">
    <property type="entry name" value="PUA-like_sf"/>
</dbReference>
<dbReference type="PRINTS" id="PR00830">
    <property type="entry name" value="ENDOLAPTASE"/>
</dbReference>
<dbReference type="InterPro" id="IPR003593">
    <property type="entry name" value="AAA+_ATPase"/>
</dbReference>
<evidence type="ECO:0000256" key="2">
    <source>
        <dbReference type="ARBA" id="ARBA00022490"/>
    </source>
</evidence>
<evidence type="ECO:0000256" key="9">
    <source>
        <dbReference type="HAMAP-Rule" id="MF_01973"/>
    </source>
</evidence>
<evidence type="ECO:0000256" key="5">
    <source>
        <dbReference type="ARBA" id="ARBA00022801"/>
    </source>
</evidence>
<reference evidence="18 19" key="1">
    <citation type="submission" date="2009-01" db="EMBL/GenBank/DDBJ databases">
        <authorList>
            <person name="Fulton L."/>
            <person name="Clifton S."/>
            <person name="Fulton B."/>
            <person name="Xu J."/>
            <person name="Minx P."/>
            <person name="Pepin K.H."/>
            <person name="Johnson M."/>
            <person name="Bhonagiri V."/>
            <person name="Nash W.E."/>
            <person name="Mardis E.R."/>
            <person name="Wilson R.K."/>
        </authorList>
    </citation>
    <scope>NUCLEOTIDE SEQUENCE [LARGE SCALE GENOMIC DNA]</scope>
    <source>
        <strain evidence="18 19">DSM 5476</strain>
    </source>
</reference>
<proteinExistence type="evidence at transcript level"/>
<dbReference type="SUPFAM" id="SSF88697">
    <property type="entry name" value="PUA domain-like"/>
    <property type="match status" value="1"/>
</dbReference>
<dbReference type="InterPro" id="IPR008269">
    <property type="entry name" value="Lon_proteolytic"/>
</dbReference>
<dbReference type="GO" id="GO:0004176">
    <property type="term" value="F:ATP-dependent peptidase activity"/>
    <property type="evidence" value="ECO:0007669"/>
    <property type="project" value="UniProtKB-UniRule"/>
</dbReference>
<keyword evidence="3 9" id="KW-0645">Protease</keyword>